<name>A0ABR2K9S7_9EUKA</name>
<dbReference type="PANTHER" id="PTHR45614">
    <property type="entry name" value="MYB PROTEIN-RELATED"/>
    <property type="match status" value="1"/>
</dbReference>
<feature type="domain" description="HTH myb-type" evidence="3">
    <location>
        <begin position="123"/>
        <end position="178"/>
    </location>
</feature>
<feature type="compositionally biased region" description="Low complexity" evidence="1">
    <location>
        <begin position="28"/>
        <end position="43"/>
    </location>
</feature>
<dbReference type="Gene3D" id="1.10.10.60">
    <property type="entry name" value="Homeodomain-like"/>
    <property type="match status" value="2"/>
</dbReference>
<dbReference type="Pfam" id="PF00249">
    <property type="entry name" value="Myb_DNA-binding"/>
    <property type="match status" value="2"/>
</dbReference>
<feature type="domain" description="HTH myb-type" evidence="3">
    <location>
        <begin position="182"/>
        <end position="229"/>
    </location>
</feature>
<dbReference type="PROSITE" id="PS51294">
    <property type="entry name" value="HTH_MYB"/>
    <property type="match status" value="2"/>
</dbReference>
<evidence type="ECO:0000259" key="2">
    <source>
        <dbReference type="PROSITE" id="PS50090"/>
    </source>
</evidence>
<feature type="region of interest" description="Disordered" evidence="1">
    <location>
        <begin position="28"/>
        <end position="64"/>
    </location>
</feature>
<dbReference type="EMBL" id="JAPFFF010000006">
    <property type="protein sequence ID" value="KAK8887814.1"/>
    <property type="molecule type" value="Genomic_DNA"/>
</dbReference>
<feature type="compositionally biased region" description="Polar residues" evidence="1">
    <location>
        <begin position="51"/>
        <end position="63"/>
    </location>
</feature>
<dbReference type="InterPro" id="IPR001005">
    <property type="entry name" value="SANT/Myb"/>
</dbReference>
<dbReference type="InterPro" id="IPR050560">
    <property type="entry name" value="MYB_TF"/>
</dbReference>
<feature type="region of interest" description="Disordered" evidence="1">
    <location>
        <begin position="255"/>
        <end position="281"/>
    </location>
</feature>
<feature type="domain" description="Myb-like" evidence="2">
    <location>
        <begin position="175"/>
        <end position="225"/>
    </location>
</feature>
<feature type="region of interest" description="Disordered" evidence="1">
    <location>
        <begin position="76"/>
        <end position="133"/>
    </location>
</feature>
<protein>
    <recommendedName>
        <fullName evidence="6">Myb-like DNA-binding domain containing protein</fullName>
    </recommendedName>
</protein>
<proteinExistence type="predicted"/>
<dbReference type="InterPro" id="IPR017930">
    <property type="entry name" value="Myb_dom"/>
</dbReference>
<organism evidence="4 5">
    <name type="scientific">Tritrichomonas musculus</name>
    <dbReference type="NCBI Taxonomy" id="1915356"/>
    <lineage>
        <taxon>Eukaryota</taxon>
        <taxon>Metamonada</taxon>
        <taxon>Parabasalia</taxon>
        <taxon>Tritrichomonadida</taxon>
        <taxon>Tritrichomonadidae</taxon>
        <taxon>Tritrichomonas</taxon>
    </lineage>
</organism>
<gene>
    <name evidence="4" type="ORF">M9Y10_038871</name>
</gene>
<feature type="compositionally biased region" description="Low complexity" evidence="1">
    <location>
        <begin position="76"/>
        <end position="99"/>
    </location>
</feature>
<evidence type="ECO:0008006" key="6">
    <source>
        <dbReference type="Google" id="ProtNLM"/>
    </source>
</evidence>
<dbReference type="PANTHER" id="PTHR45614:SF253">
    <property type="entry name" value="CHROMOSOME UNDETERMINED SCAFFOLD_38, WHOLE GENOME SHOTGUN SEQUENCE"/>
    <property type="match status" value="1"/>
</dbReference>
<evidence type="ECO:0000313" key="5">
    <source>
        <dbReference type="Proteomes" id="UP001470230"/>
    </source>
</evidence>
<dbReference type="Proteomes" id="UP001470230">
    <property type="component" value="Unassembled WGS sequence"/>
</dbReference>
<reference evidence="4 5" key="1">
    <citation type="submission" date="2024-04" db="EMBL/GenBank/DDBJ databases">
        <title>Tritrichomonas musculus Genome.</title>
        <authorList>
            <person name="Alves-Ferreira E."/>
            <person name="Grigg M."/>
            <person name="Lorenzi H."/>
            <person name="Galac M."/>
        </authorList>
    </citation>
    <scope>NUCLEOTIDE SEQUENCE [LARGE SCALE GENOMIC DNA]</scope>
    <source>
        <strain evidence="4 5">EAF2021</strain>
    </source>
</reference>
<dbReference type="InterPro" id="IPR009057">
    <property type="entry name" value="Homeodomain-like_sf"/>
</dbReference>
<accession>A0ABR2K9S7</accession>
<feature type="domain" description="Myb-like" evidence="2">
    <location>
        <begin position="123"/>
        <end position="174"/>
    </location>
</feature>
<dbReference type="CDD" id="cd00167">
    <property type="entry name" value="SANT"/>
    <property type="match status" value="2"/>
</dbReference>
<keyword evidence="5" id="KW-1185">Reference proteome</keyword>
<evidence type="ECO:0000259" key="3">
    <source>
        <dbReference type="PROSITE" id="PS51294"/>
    </source>
</evidence>
<dbReference type="SUPFAM" id="SSF46689">
    <property type="entry name" value="Homeodomain-like"/>
    <property type="match status" value="1"/>
</dbReference>
<dbReference type="SMART" id="SM00717">
    <property type="entry name" value="SANT"/>
    <property type="match status" value="2"/>
</dbReference>
<feature type="compositionally biased region" description="Low complexity" evidence="1">
    <location>
        <begin position="113"/>
        <end position="122"/>
    </location>
</feature>
<evidence type="ECO:0000313" key="4">
    <source>
        <dbReference type="EMBL" id="KAK8887814.1"/>
    </source>
</evidence>
<evidence type="ECO:0000256" key="1">
    <source>
        <dbReference type="SAM" id="MobiDB-lite"/>
    </source>
</evidence>
<sequence>MNNNNSQQQQQQNYFNVIQTPTPVTVNVGMNNQNNENASNISSGNTEVFDAQNNSKNPPTILSITPHISLGENFAQDAQQPQAQQQIQPQQQIQQQIPQQLPPPPVQQEQRDQVQPQVQQSQKSRKQKCPFTPEEDAHLKELVAEKGERAWNVIHTLMPGRSARQCRERWNLYLSPTVNNEPWTPDEVVKLYTLYAAVGPQWTLLSHQFPNRTANNIKNRLKQCLRRAQRMCRIPDKATLDAALNINNNNINSLIKANNNPGGSQRRKNSANRNPKPAAPA</sequence>
<comment type="caution">
    <text evidence="4">The sequence shown here is derived from an EMBL/GenBank/DDBJ whole genome shotgun (WGS) entry which is preliminary data.</text>
</comment>
<dbReference type="PROSITE" id="PS50090">
    <property type="entry name" value="MYB_LIKE"/>
    <property type="match status" value="2"/>
</dbReference>